<keyword evidence="4" id="KW-1185">Reference proteome</keyword>
<dbReference type="InterPro" id="IPR019808">
    <property type="entry name" value="Histidine_triad_CS"/>
</dbReference>
<dbReference type="Proteomes" id="UP000779508">
    <property type="component" value="Unassembled WGS sequence"/>
</dbReference>
<gene>
    <name evidence="3" type="ORF">KQI88_04485</name>
</gene>
<reference evidence="3 4" key="1">
    <citation type="submission" date="2021-06" db="EMBL/GenBank/DDBJ databases">
        <authorList>
            <person name="Sun Q."/>
            <person name="Li D."/>
        </authorList>
    </citation>
    <scope>NUCLEOTIDE SEQUENCE [LARGE SCALE GENOMIC DNA]</scope>
    <source>
        <strain evidence="3 4">MSJ-5</strain>
    </source>
</reference>
<organism evidence="3 4">
    <name type="scientific">Alkaliphilus flagellatus</name>
    <dbReference type="NCBI Taxonomy" id="2841507"/>
    <lineage>
        <taxon>Bacteria</taxon>
        <taxon>Bacillati</taxon>
        <taxon>Bacillota</taxon>
        <taxon>Clostridia</taxon>
        <taxon>Peptostreptococcales</taxon>
        <taxon>Natronincolaceae</taxon>
        <taxon>Alkaliphilus</taxon>
    </lineage>
</organism>
<sequence>MSNCIFCRIIEGEIPSTLVYENEHVIAFEDINPEAPTHLLIVPKKHIPTTMDVMEEDGKIIMPEIFAAIGHLARQFDLEQEGFRIVNNCGSNGGQTVNHLHFHLLGGRQLQWPPG</sequence>
<dbReference type="CDD" id="cd01276">
    <property type="entry name" value="PKCI_related"/>
    <property type="match status" value="1"/>
</dbReference>
<proteinExistence type="predicted"/>
<dbReference type="PANTHER" id="PTHR23089">
    <property type="entry name" value="HISTIDINE TRIAD HIT PROTEIN"/>
    <property type="match status" value="1"/>
</dbReference>
<feature type="short sequence motif" description="Histidine triad motif" evidence="1">
    <location>
        <begin position="99"/>
        <end position="103"/>
    </location>
</feature>
<protein>
    <submittedName>
        <fullName evidence="3">Histidine triad nucleotide-binding protein</fullName>
    </submittedName>
</protein>
<accession>A0ABS6FZJ2</accession>
<comment type="caution">
    <text evidence="3">The sequence shown here is derived from an EMBL/GenBank/DDBJ whole genome shotgun (WGS) entry which is preliminary data.</text>
</comment>
<dbReference type="RefSeq" id="WP_216415128.1">
    <property type="nucleotide sequence ID" value="NZ_JAHLQK010000001.1"/>
</dbReference>
<name>A0ABS6FZJ2_9FIRM</name>
<dbReference type="InterPro" id="IPR001310">
    <property type="entry name" value="Histidine_triad_HIT"/>
</dbReference>
<feature type="domain" description="HIT" evidence="2">
    <location>
        <begin position="5"/>
        <end position="115"/>
    </location>
</feature>
<dbReference type="Pfam" id="PF01230">
    <property type="entry name" value="HIT"/>
    <property type="match status" value="1"/>
</dbReference>
<evidence type="ECO:0000256" key="1">
    <source>
        <dbReference type="PROSITE-ProRule" id="PRU00464"/>
    </source>
</evidence>
<evidence type="ECO:0000259" key="2">
    <source>
        <dbReference type="PROSITE" id="PS51084"/>
    </source>
</evidence>
<evidence type="ECO:0000313" key="3">
    <source>
        <dbReference type="EMBL" id="MBU5675666.1"/>
    </source>
</evidence>
<dbReference type="EMBL" id="JAHLQK010000001">
    <property type="protein sequence ID" value="MBU5675666.1"/>
    <property type="molecule type" value="Genomic_DNA"/>
</dbReference>
<dbReference type="InterPro" id="IPR011146">
    <property type="entry name" value="HIT-like"/>
</dbReference>
<dbReference type="PROSITE" id="PS51084">
    <property type="entry name" value="HIT_2"/>
    <property type="match status" value="1"/>
</dbReference>
<dbReference type="PROSITE" id="PS00892">
    <property type="entry name" value="HIT_1"/>
    <property type="match status" value="1"/>
</dbReference>
<evidence type="ECO:0000313" key="4">
    <source>
        <dbReference type="Proteomes" id="UP000779508"/>
    </source>
</evidence>